<feature type="compositionally biased region" description="Basic residues" evidence="1">
    <location>
        <begin position="1"/>
        <end position="11"/>
    </location>
</feature>
<feature type="region of interest" description="Disordered" evidence="1">
    <location>
        <begin position="1"/>
        <end position="49"/>
    </location>
</feature>
<comment type="caution">
    <text evidence="2">The sequence shown here is derived from an EMBL/GenBank/DDBJ whole genome shotgun (WGS) entry which is preliminary data.</text>
</comment>
<protein>
    <submittedName>
        <fullName evidence="2">Uncharacterized protein</fullName>
    </submittedName>
</protein>
<evidence type="ECO:0000256" key="1">
    <source>
        <dbReference type="SAM" id="MobiDB-lite"/>
    </source>
</evidence>
<dbReference type="Pfam" id="PF19564">
    <property type="entry name" value="DUF6086"/>
    <property type="match status" value="1"/>
</dbReference>
<organism evidence="2 3">
    <name type="scientific">Yinghuangia aomiensis</name>
    <dbReference type="NCBI Taxonomy" id="676205"/>
    <lineage>
        <taxon>Bacteria</taxon>
        <taxon>Bacillati</taxon>
        <taxon>Actinomycetota</taxon>
        <taxon>Actinomycetes</taxon>
        <taxon>Kitasatosporales</taxon>
        <taxon>Streptomycetaceae</taxon>
        <taxon>Yinghuangia</taxon>
    </lineage>
</organism>
<keyword evidence="3" id="KW-1185">Reference proteome</keyword>
<dbReference type="InterPro" id="IPR045732">
    <property type="entry name" value="DUF6086"/>
</dbReference>
<gene>
    <name evidence="2" type="ORF">GCM10023205_44760</name>
</gene>
<accession>A0ABP9HKU6</accession>
<dbReference type="EMBL" id="BAABHS010000015">
    <property type="protein sequence ID" value="GAA4973345.1"/>
    <property type="molecule type" value="Genomic_DNA"/>
</dbReference>
<reference evidence="3" key="1">
    <citation type="journal article" date="2019" name="Int. J. Syst. Evol. Microbiol.">
        <title>The Global Catalogue of Microorganisms (GCM) 10K type strain sequencing project: providing services to taxonomists for standard genome sequencing and annotation.</title>
        <authorList>
            <consortium name="The Broad Institute Genomics Platform"/>
            <consortium name="The Broad Institute Genome Sequencing Center for Infectious Disease"/>
            <person name="Wu L."/>
            <person name="Ma J."/>
        </authorList>
    </citation>
    <scope>NUCLEOTIDE SEQUENCE [LARGE SCALE GENOMIC DNA]</scope>
    <source>
        <strain evidence="3">JCM 17986</strain>
    </source>
</reference>
<evidence type="ECO:0000313" key="2">
    <source>
        <dbReference type="EMBL" id="GAA4973345.1"/>
    </source>
</evidence>
<evidence type="ECO:0000313" key="3">
    <source>
        <dbReference type="Proteomes" id="UP001500466"/>
    </source>
</evidence>
<dbReference type="Proteomes" id="UP001500466">
    <property type="component" value="Unassembled WGS sequence"/>
</dbReference>
<proteinExistence type="predicted"/>
<name>A0ABP9HKU6_9ACTN</name>
<sequence>MAAPRPPHRRATPTARTPCQASTGSPVARPPHPPDAPAHDTSPGTRMSQYYDLGDRTLWNPSTGASRLFLREVAVFEAELGVPSGLGPMENDACEVDPAALGVFVDALVDRHRRIRHAVVHALSEGFAAMMLVLAERAGVGVRWESAESDPAAAAHDVQAGPAVGCLSQVAADRALRRKAQELSRFMAV</sequence>